<name>A0A194W349_CYTMA</name>
<sequence>MIPQVLGSPGDLRRIPNVSEHAWRANTTPLSTENPFVDGNYISEDSLSDDSSISDNVKSLTPSQIDRICNAIDAGLTIPTFSPGRQVAPVPALVEKTLNSVCIDLSRLAVVQLLTHSDGSPKGLVFTYEHGLVQKVGDCRAEPGCVRVWHAPDLKYLVYKASSLVPGTRHPKPDYFHVDDIWFAAQENDSQTALPMSGTMTFQCSRGVGLSLDLRAHRGPDIDDSSVYRSDIVTPDGSGDLEETVRKTKNRRCKRILRKLVNGRKKQQAIVKRVGSAMKRMIKRGFDILGVL</sequence>
<reference evidence="1" key="1">
    <citation type="submission" date="2014-12" db="EMBL/GenBank/DDBJ databases">
        <title>Genome Sequence of Valsa Canker Pathogens Uncovers a Specific Adaption of Colonization on Woody Bark.</title>
        <authorList>
            <person name="Yin Z."/>
            <person name="Liu H."/>
            <person name="Gao X."/>
            <person name="Li Z."/>
            <person name="Song N."/>
            <person name="Ke X."/>
            <person name="Dai Q."/>
            <person name="Wu Y."/>
            <person name="Sun Y."/>
            <person name="Xu J.-R."/>
            <person name="Kang Z.K."/>
            <person name="Wang L."/>
            <person name="Huang L."/>
        </authorList>
    </citation>
    <scope>NUCLEOTIDE SEQUENCE [LARGE SCALE GENOMIC DNA]</scope>
    <source>
        <strain evidence="1">03-8</strain>
    </source>
</reference>
<keyword evidence="2" id="KW-1185">Reference proteome</keyword>
<organism evidence="1 2">
    <name type="scientific">Cytospora mali</name>
    <name type="common">Apple Valsa canker fungus</name>
    <name type="synonym">Valsa mali</name>
    <dbReference type="NCBI Taxonomy" id="578113"/>
    <lineage>
        <taxon>Eukaryota</taxon>
        <taxon>Fungi</taxon>
        <taxon>Dikarya</taxon>
        <taxon>Ascomycota</taxon>
        <taxon>Pezizomycotina</taxon>
        <taxon>Sordariomycetes</taxon>
        <taxon>Sordariomycetidae</taxon>
        <taxon>Diaporthales</taxon>
        <taxon>Cytosporaceae</taxon>
        <taxon>Cytospora</taxon>
    </lineage>
</organism>
<dbReference type="Proteomes" id="UP000078559">
    <property type="component" value="Chromosome 6"/>
</dbReference>
<dbReference type="OrthoDB" id="10416277at2759"/>
<dbReference type="EMBL" id="CM003103">
    <property type="protein sequence ID" value="KUI70702.1"/>
    <property type="molecule type" value="Genomic_DNA"/>
</dbReference>
<proteinExistence type="predicted"/>
<accession>A0A194W349</accession>
<gene>
    <name evidence="1" type="ORF">VM1G_05904</name>
</gene>
<evidence type="ECO:0000313" key="2">
    <source>
        <dbReference type="Proteomes" id="UP000078559"/>
    </source>
</evidence>
<protein>
    <submittedName>
        <fullName evidence="1">Uncharacterized protein</fullName>
    </submittedName>
</protein>
<evidence type="ECO:0000313" key="1">
    <source>
        <dbReference type="EMBL" id="KUI70702.1"/>
    </source>
</evidence>
<dbReference type="AlphaFoldDB" id="A0A194W349"/>